<feature type="compositionally biased region" description="Polar residues" evidence="1">
    <location>
        <begin position="223"/>
        <end position="235"/>
    </location>
</feature>
<name>D8P7M4_9BACT</name>
<organism evidence="2 3">
    <name type="scientific">Nitrospira defluvii</name>
    <dbReference type="NCBI Taxonomy" id="330214"/>
    <lineage>
        <taxon>Bacteria</taxon>
        <taxon>Pseudomonadati</taxon>
        <taxon>Nitrospirota</taxon>
        <taxon>Nitrospiria</taxon>
        <taxon>Nitrospirales</taxon>
        <taxon>Nitrospiraceae</taxon>
        <taxon>Nitrospira</taxon>
    </lineage>
</organism>
<keyword evidence="3" id="KW-1185">Reference proteome</keyword>
<evidence type="ECO:0000256" key="1">
    <source>
        <dbReference type="SAM" id="MobiDB-lite"/>
    </source>
</evidence>
<dbReference type="Proteomes" id="UP000001660">
    <property type="component" value="Chromosome"/>
</dbReference>
<dbReference type="STRING" id="330214.NIDE3692"/>
<protein>
    <submittedName>
        <fullName evidence="2">Uncharacterized protein</fullName>
    </submittedName>
</protein>
<accession>D8P7M4</accession>
<dbReference type="EMBL" id="FP929003">
    <property type="protein sequence ID" value="CBK43370.1"/>
    <property type="molecule type" value="Genomic_DNA"/>
</dbReference>
<feature type="region of interest" description="Disordered" evidence="1">
    <location>
        <begin position="221"/>
        <end position="245"/>
    </location>
</feature>
<dbReference type="OrthoDB" id="7187509at2"/>
<reference evidence="2 3" key="1">
    <citation type="journal article" date="2010" name="Proc. Natl. Acad. Sci. U.S.A.">
        <title>A Nitrospira metagenome illuminates the physiology and evolution of globally important nitrite-oxidizing bacteria.</title>
        <authorList>
            <person name="Lucker S."/>
            <person name="Wagner M."/>
            <person name="Maixner F."/>
            <person name="Pelletier E."/>
            <person name="Koch H."/>
            <person name="Vacherie B."/>
            <person name="Rattei T."/>
            <person name="Sinninghe Damste J."/>
            <person name="Spieck E."/>
            <person name="Le Paslier D."/>
            <person name="Daims H."/>
        </authorList>
    </citation>
    <scope>NUCLEOTIDE SEQUENCE [LARGE SCALE GENOMIC DNA]</scope>
</reference>
<evidence type="ECO:0000313" key="3">
    <source>
        <dbReference type="Proteomes" id="UP000001660"/>
    </source>
</evidence>
<proteinExistence type="predicted"/>
<feature type="compositionally biased region" description="Polar residues" evidence="1">
    <location>
        <begin position="82"/>
        <end position="107"/>
    </location>
</feature>
<dbReference type="PROSITE" id="PS51257">
    <property type="entry name" value="PROKAR_LIPOPROTEIN"/>
    <property type="match status" value="1"/>
</dbReference>
<dbReference type="KEGG" id="nde:NIDE3692"/>
<dbReference type="AlphaFoldDB" id="D8P7M4"/>
<gene>
    <name evidence="2" type="ORF">NIDE3692</name>
</gene>
<dbReference type="HOGENOM" id="CLU_789124_0_0_0"/>
<evidence type="ECO:0000313" key="2">
    <source>
        <dbReference type="EMBL" id="CBK43370.1"/>
    </source>
</evidence>
<sequence>MMLPHLRLHRWLTVPILLLLTACCLKNPAVYFSTGTTVGLEATPPVNETPPTITFGYKRAELALVPVTKLDKELPKPAGTTPGLTSSQSGAGSTSLPNGKTEQTAASSERGCSETIPPKQAQGDSKTNRAKDAFSVLAVFHLAVNWFGPAKIEQYFATGCAARHLIRGLTQEEEDKRGAEEAGNDVRDATQLIKNTKESVDKLLQQAQTLETTIRKIKDDAENASSTLDDQTSNSEAQKEAEKKLKQLGKDATELQTAAMRLQLGAGTINRLEEAKTKAQSAIEKADKATRTEEIRSKAQKTKEAATQLVAKIKDKELQVSTTINDARTALESVLKLGDAIKAKVPAQKAP</sequence>
<feature type="region of interest" description="Disordered" evidence="1">
    <location>
        <begin position="73"/>
        <end position="127"/>
    </location>
</feature>